<proteinExistence type="predicted"/>
<feature type="region of interest" description="Disordered" evidence="2">
    <location>
        <begin position="187"/>
        <end position="231"/>
    </location>
</feature>
<sequence length="231" mass="26774">MEVRNWVKSKFGTADQTLLSTEVYSEDDLRRDKIKLERQRNRIEDEIEDHRSKYKKLVTEAAGEDEMRKQNLAKKAKNQKKQYQLKQKKYQKTSMKYGTILSIEGARELLQEQRSNKTPDLAIDDVMDEDLQVDEFEAKMEEKMVDFDMEVDMMERIQGSLDFNFTSSDMSMSTDDDVMGEIEEVEKGQLDEEEIDIENGAAGVSASVEASVDIQEEEEIDIEDDMSEHGL</sequence>
<organism evidence="3 4">
    <name type="scientific">Haloplanus litoreus</name>
    <dbReference type="NCBI Taxonomy" id="767515"/>
    <lineage>
        <taxon>Archaea</taxon>
        <taxon>Methanobacteriati</taxon>
        <taxon>Methanobacteriota</taxon>
        <taxon>Stenosarchaea group</taxon>
        <taxon>Halobacteria</taxon>
        <taxon>Halobacteriales</taxon>
        <taxon>Haloferacaceae</taxon>
        <taxon>Haloplanus</taxon>
    </lineage>
</organism>
<evidence type="ECO:0000256" key="2">
    <source>
        <dbReference type="SAM" id="MobiDB-lite"/>
    </source>
</evidence>
<feature type="coiled-coil region" evidence="1">
    <location>
        <begin position="26"/>
        <end position="93"/>
    </location>
</feature>
<keyword evidence="4" id="KW-1185">Reference proteome</keyword>
<gene>
    <name evidence="3" type="ORF">ACFQKE_06870</name>
</gene>
<evidence type="ECO:0000256" key="1">
    <source>
        <dbReference type="SAM" id="Coils"/>
    </source>
</evidence>
<comment type="caution">
    <text evidence="3">The sequence shown here is derived from an EMBL/GenBank/DDBJ whole genome shotgun (WGS) entry which is preliminary data.</text>
</comment>
<dbReference type="EMBL" id="JBHTAT010000001">
    <property type="protein sequence ID" value="MFC7255016.1"/>
    <property type="molecule type" value="Genomic_DNA"/>
</dbReference>
<dbReference type="GeneID" id="96953357"/>
<dbReference type="AlphaFoldDB" id="A0ABD5ZXG1"/>
<protein>
    <submittedName>
        <fullName evidence="3">Uncharacterized protein</fullName>
    </submittedName>
</protein>
<dbReference type="Proteomes" id="UP001596434">
    <property type="component" value="Unassembled WGS sequence"/>
</dbReference>
<dbReference type="RefSeq" id="WP_379703223.1">
    <property type="nucleotide sequence ID" value="NZ_JBHTAT010000001.1"/>
</dbReference>
<name>A0ABD5ZXG1_9EURY</name>
<feature type="compositionally biased region" description="Acidic residues" evidence="2">
    <location>
        <begin position="214"/>
        <end position="231"/>
    </location>
</feature>
<keyword evidence="1" id="KW-0175">Coiled coil</keyword>
<accession>A0ABD5ZXG1</accession>
<evidence type="ECO:0000313" key="4">
    <source>
        <dbReference type="Proteomes" id="UP001596434"/>
    </source>
</evidence>
<evidence type="ECO:0000313" key="3">
    <source>
        <dbReference type="EMBL" id="MFC7255016.1"/>
    </source>
</evidence>
<reference evidence="3 4" key="1">
    <citation type="journal article" date="2019" name="Int. J. Syst. Evol. Microbiol.">
        <title>The Global Catalogue of Microorganisms (GCM) 10K type strain sequencing project: providing services to taxonomists for standard genome sequencing and annotation.</title>
        <authorList>
            <consortium name="The Broad Institute Genomics Platform"/>
            <consortium name="The Broad Institute Genome Sequencing Center for Infectious Disease"/>
            <person name="Wu L."/>
            <person name="Ma J."/>
        </authorList>
    </citation>
    <scope>NUCLEOTIDE SEQUENCE [LARGE SCALE GENOMIC DNA]</scope>
    <source>
        <strain evidence="3 4">GX21</strain>
    </source>
</reference>
<feature type="compositionally biased region" description="Low complexity" evidence="2">
    <location>
        <begin position="200"/>
        <end position="213"/>
    </location>
</feature>